<dbReference type="EMBL" id="LSRS01000006">
    <property type="protein sequence ID" value="KAF1084261.1"/>
    <property type="molecule type" value="Genomic_DNA"/>
</dbReference>
<accession>A0A9D2WNY7</accession>
<keyword evidence="2" id="KW-1185">Reference proteome</keyword>
<proteinExistence type="predicted"/>
<evidence type="ECO:0000313" key="2">
    <source>
        <dbReference type="Proteomes" id="UP000798488"/>
    </source>
</evidence>
<gene>
    <name evidence="1" type="ORF">SPSYN_02665</name>
</gene>
<comment type="caution">
    <text evidence="1">The sequence shown here is derived from an EMBL/GenBank/DDBJ whole genome shotgun (WGS) entry which is preliminary data.</text>
</comment>
<dbReference type="OrthoDB" id="3034917at2"/>
<dbReference type="Proteomes" id="UP000798488">
    <property type="component" value="Unassembled WGS sequence"/>
</dbReference>
<reference evidence="1" key="1">
    <citation type="submission" date="2016-02" db="EMBL/GenBank/DDBJ databases">
        <title>Draft Genome Sequence of Sporotomaculum syntrophicum Strain FB, a Syntrophic Benzoate Degrader.</title>
        <authorList>
            <person name="Nobu M.K."/>
            <person name="Narihiro T."/>
            <person name="Qiu Y.-L."/>
            <person name="Ohashi A."/>
            <person name="Liu W.-T."/>
            <person name="Yuji S."/>
        </authorList>
    </citation>
    <scope>NUCLEOTIDE SEQUENCE</scope>
    <source>
        <strain evidence="1">FB</strain>
    </source>
</reference>
<name>A0A9D2WNY7_9FIRM</name>
<dbReference type="AlphaFoldDB" id="A0A9D2WNY7"/>
<organism evidence="1 2">
    <name type="scientific">Sporotomaculum syntrophicum</name>
    <dbReference type="NCBI Taxonomy" id="182264"/>
    <lineage>
        <taxon>Bacteria</taxon>
        <taxon>Bacillati</taxon>
        <taxon>Bacillota</taxon>
        <taxon>Clostridia</taxon>
        <taxon>Eubacteriales</taxon>
        <taxon>Desulfallaceae</taxon>
        <taxon>Sporotomaculum</taxon>
    </lineage>
</organism>
<evidence type="ECO:0000313" key="1">
    <source>
        <dbReference type="EMBL" id="KAF1084261.1"/>
    </source>
</evidence>
<sequence length="126" mass="14413">MRIYVTVLVALLMVLTVSIITPYRLDASAGEILAGFGEMEKAINRGNWEEASAGIDITEKLWNKDKGWWAVVIDHQEIDHIDMSLLRTKEYISKQDRTMASGELAVLRQMLEHIPQKEQVNLKNIF</sequence>
<dbReference type="RefSeq" id="WP_161822939.1">
    <property type="nucleotide sequence ID" value="NZ_LSRS01000006.1"/>
</dbReference>
<dbReference type="InterPro" id="IPR025373">
    <property type="entry name" value="DUF4363"/>
</dbReference>
<evidence type="ECO:0008006" key="3">
    <source>
        <dbReference type="Google" id="ProtNLM"/>
    </source>
</evidence>
<dbReference type="Pfam" id="PF14276">
    <property type="entry name" value="DUF4363"/>
    <property type="match status" value="1"/>
</dbReference>
<protein>
    <recommendedName>
        <fullName evidence="3">DUF4363 family protein</fullName>
    </recommendedName>
</protein>